<dbReference type="PROSITE" id="PS00211">
    <property type="entry name" value="ABC_TRANSPORTER_1"/>
    <property type="match status" value="1"/>
</dbReference>
<dbReference type="Pfam" id="PF00005">
    <property type="entry name" value="ABC_tran"/>
    <property type="match status" value="1"/>
</dbReference>
<keyword evidence="7" id="KW-0378">Hydrolase</keyword>
<dbReference type="GO" id="GO:0005524">
    <property type="term" value="F:ATP binding"/>
    <property type="evidence" value="ECO:0007669"/>
    <property type="project" value="UniProtKB-KW"/>
</dbReference>
<dbReference type="EC" id="3.6.3.-" evidence="7"/>
<dbReference type="InterPro" id="IPR003593">
    <property type="entry name" value="AAA+_ATPase"/>
</dbReference>
<evidence type="ECO:0000256" key="4">
    <source>
        <dbReference type="ARBA" id="ARBA00038388"/>
    </source>
</evidence>
<comment type="similarity">
    <text evidence="4">Belongs to the ABC transporter superfamily. Macrolide exporter (TC 3.A.1.122) family.</text>
</comment>
<dbReference type="EMBL" id="JAWRCO010000001">
    <property type="protein sequence ID" value="MDW6004325.1"/>
    <property type="molecule type" value="Genomic_DNA"/>
</dbReference>
<dbReference type="InterPro" id="IPR003439">
    <property type="entry name" value="ABC_transporter-like_ATP-bd"/>
</dbReference>
<feature type="domain" description="ABC transporter" evidence="5">
    <location>
        <begin position="10"/>
        <end position="241"/>
    </location>
</feature>
<organism evidence="7 8">
    <name type="scientific">Vibrio mangrovi</name>
    <dbReference type="NCBI Taxonomy" id="474394"/>
    <lineage>
        <taxon>Bacteria</taxon>
        <taxon>Pseudomonadati</taxon>
        <taxon>Pseudomonadota</taxon>
        <taxon>Gammaproteobacteria</taxon>
        <taxon>Vibrionales</taxon>
        <taxon>Vibrionaceae</taxon>
        <taxon>Vibrio</taxon>
    </lineage>
</organism>
<dbReference type="Proteomes" id="UP000196125">
    <property type="component" value="Unassembled WGS sequence"/>
</dbReference>
<dbReference type="AlphaFoldDB" id="A0A1Y6IML2"/>
<proteinExistence type="inferred from homology"/>
<evidence type="ECO:0000259" key="5">
    <source>
        <dbReference type="PROSITE" id="PS50893"/>
    </source>
</evidence>
<dbReference type="InterPro" id="IPR017871">
    <property type="entry name" value="ABC_transporter-like_CS"/>
</dbReference>
<dbReference type="GO" id="GO:0016887">
    <property type="term" value="F:ATP hydrolysis activity"/>
    <property type="evidence" value="ECO:0007669"/>
    <property type="project" value="InterPro"/>
</dbReference>
<dbReference type="InterPro" id="IPR015854">
    <property type="entry name" value="ABC_transpr_LolD-like"/>
</dbReference>
<dbReference type="Gene3D" id="3.40.50.300">
    <property type="entry name" value="P-loop containing nucleotide triphosphate hydrolases"/>
    <property type="match status" value="1"/>
</dbReference>
<dbReference type="SUPFAM" id="SSF52540">
    <property type="entry name" value="P-loop containing nucleoside triphosphate hydrolases"/>
    <property type="match status" value="1"/>
</dbReference>
<gene>
    <name evidence="7" type="primary">lolD_1</name>
    <name evidence="6" type="ORF">SBX37_15825</name>
    <name evidence="7" type="ORF">VIM7927_00089</name>
</gene>
<sequence>MFNPPRTPIVSCRSVTKTYQVGNVEVAALNGVDLDIMSGDFATLSGPSGSGKTTLLNMIGGLDSLTSGYVTIDSQPLNDLSKAQLTDIRLHKIGFIFQAYNLIPVFTAAENVEFILQLLGIPAAERHERVYQALKEVGLEGMEKRRPSYLSGGQQQRVAVARALVSRPAIVLADEPTANLDSKTAESLITLMARLNEESGTTFLISTHDARLVAHSRRQIQMTDGQITGDEYQVDHAQAVG</sequence>
<dbReference type="FunFam" id="3.40.50.300:FF:000032">
    <property type="entry name" value="Export ABC transporter ATP-binding protein"/>
    <property type="match status" value="1"/>
</dbReference>
<reference evidence="7 8" key="1">
    <citation type="submission" date="2017-05" db="EMBL/GenBank/DDBJ databases">
        <authorList>
            <person name="Song R."/>
            <person name="Chenine A.L."/>
            <person name="Ruprecht R.M."/>
        </authorList>
    </citation>
    <scope>NUCLEOTIDE SEQUENCE [LARGE SCALE GENOMIC DNA]</scope>
    <source>
        <strain evidence="7 8">CECT 7927</strain>
    </source>
</reference>
<accession>A0A1Y6IML2</accession>
<dbReference type="GO" id="GO:0022857">
    <property type="term" value="F:transmembrane transporter activity"/>
    <property type="evidence" value="ECO:0007669"/>
    <property type="project" value="TreeGrafter"/>
</dbReference>
<keyword evidence="2" id="KW-0547">Nucleotide-binding</keyword>
<dbReference type="PANTHER" id="PTHR24220:SF86">
    <property type="entry name" value="ABC TRANSPORTER ABCH.1"/>
    <property type="match status" value="1"/>
</dbReference>
<dbReference type="Proteomes" id="UP001283366">
    <property type="component" value="Unassembled WGS sequence"/>
</dbReference>
<dbReference type="OrthoDB" id="9801477at2"/>
<evidence type="ECO:0000313" key="9">
    <source>
        <dbReference type="Proteomes" id="UP001283366"/>
    </source>
</evidence>
<keyword evidence="7" id="KW-0449">Lipoprotein</keyword>
<keyword evidence="9" id="KW-1185">Reference proteome</keyword>
<dbReference type="GO" id="GO:1902495">
    <property type="term" value="C:transmembrane transporter complex"/>
    <property type="evidence" value="ECO:0007669"/>
    <property type="project" value="UniProtKB-ARBA"/>
</dbReference>
<dbReference type="EMBL" id="FXXI01000001">
    <property type="protein sequence ID" value="SMR98876.1"/>
    <property type="molecule type" value="Genomic_DNA"/>
</dbReference>
<dbReference type="PANTHER" id="PTHR24220">
    <property type="entry name" value="IMPORT ATP-BINDING PROTEIN"/>
    <property type="match status" value="1"/>
</dbReference>
<dbReference type="RefSeq" id="WP_087478965.1">
    <property type="nucleotide sequence ID" value="NZ_AP024883.1"/>
</dbReference>
<dbReference type="InterPro" id="IPR027417">
    <property type="entry name" value="P-loop_NTPase"/>
</dbReference>
<name>A0A1Y6IML2_9VIBR</name>
<dbReference type="PROSITE" id="PS50893">
    <property type="entry name" value="ABC_TRANSPORTER_2"/>
    <property type="match status" value="1"/>
</dbReference>
<dbReference type="GO" id="GO:0005886">
    <property type="term" value="C:plasma membrane"/>
    <property type="evidence" value="ECO:0007669"/>
    <property type="project" value="TreeGrafter"/>
</dbReference>
<dbReference type="CDD" id="cd03255">
    <property type="entry name" value="ABC_MJ0796_LolCDE_FtsE"/>
    <property type="match status" value="1"/>
</dbReference>
<evidence type="ECO:0000313" key="8">
    <source>
        <dbReference type="Proteomes" id="UP000196125"/>
    </source>
</evidence>
<dbReference type="SMART" id="SM00382">
    <property type="entry name" value="AAA"/>
    <property type="match status" value="1"/>
</dbReference>
<keyword evidence="1" id="KW-0813">Transport</keyword>
<protein>
    <submittedName>
        <fullName evidence="6">ABC transporter ATP-binding protein</fullName>
    </submittedName>
    <submittedName>
        <fullName evidence="7">Lipoprotein-releasing system ATP-binding protein LolD</fullName>
        <ecNumber evidence="7">3.6.3.-</ecNumber>
    </submittedName>
</protein>
<evidence type="ECO:0000313" key="7">
    <source>
        <dbReference type="EMBL" id="SMR98876.1"/>
    </source>
</evidence>
<reference evidence="6 9" key="2">
    <citation type="submission" date="2023-11" db="EMBL/GenBank/DDBJ databases">
        <title>Plant-associative lifestyle of Vibrio porteresiae and its evolutionary dynamics.</title>
        <authorList>
            <person name="Rameshkumar N."/>
            <person name="Kirti K."/>
        </authorList>
    </citation>
    <scope>NUCLEOTIDE SEQUENCE [LARGE SCALE GENOMIC DNA]</scope>
    <source>
        <strain evidence="6 9">MSSRF38</strain>
    </source>
</reference>
<evidence type="ECO:0000256" key="3">
    <source>
        <dbReference type="ARBA" id="ARBA00022840"/>
    </source>
</evidence>
<evidence type="ECO:0000256" key="2">
    <source>
        <dbReference type="ARBA" id="ARBA00022741"/>
    </source>
</evidence>
<dbReference type="InterPro" id="IPR017911">
    <property type="entry name" value="MacB-like_ATP-bd"/>
</dbReference>
<evidence type="ECO:0000256" key="1">
    <source>
        <dbReference type="ARBA" id="ARBA00022448"/>
    </source>
</evidence>
<keyword evidence="3 7" id="KW-0067">ATP-binding</keyword>
<evidence type="ECO:0000313" key="6">
    <source>
        <dbReference type="EMBL" id="MDW6004325.1"/>
    </source>
</evidence>